<feature type="domain" description="HIT" evidence="9">
    <location>
        <begin position="8"/>
        <end position="122"/>
    </location>
</feature>
<dbReference type="InterPro" id="IPR011146">
    <property type="entry name" value="HIT-like"/>
</dbReference>
<keyword evidence="10" id="KW-1185">Reference proteome</keyword>
<evidence type="ECO:0000256" key="6">
    <source>
        <dbReference type="ARBA" id="ARBA00042361"/>
    </source>
</evidence>
<dbReference type="Pfam" id="PF11969">
    <property type="entry name" value="DcpS_C"/>
    <property type="match status" value="1"/>
</dbReference>
<evidence type="ECO:0000256" key="8">
    <source>
        <dbReference type="SAM" id="MobiDB-lite"/>
    </source>
</evidence>
<evidence type="ECO:0000256" key="3">
    <source>
        <dbReference type="ARBA" id="ARBA00024472"/>
    </source>
</evidence>
<dbReference type="Proteomes" id="UP000038045">
    <property type="component" value="Unplaced"/>
</dbReference>
<organism evidence="10 11">
    <name type="scientific">Parastrongyloides trichosuri</name>
    <name type="common">Possum-specific nematode worm</name>
    <dbReference type="NCBI Taxonomy" id="131310"/>
    <lineage>
        <taxon>Eukaryota</taxon>
        <taxon>Metazoa</taxon>
        <taxon>Ecdysozoa</taxon>
        <taxon>Nematoda</taxon>
        <taxon>Chromadorea</taxon>
        <taxon>Rhabditida</taxon>
        <taxon>Tylenchina</taxon>
        <taxon>Panagrolaimomorpha</taxon>
        <taxon>Strongyloidoidea</taxon>
        <taxon>Strongyloididae</taxon>
        <taxon>Parastrongyloides</taxon>
    </lineage>
</organism>
<evidence type="ECO:0000256" key="5">
    <source>
        <dbReference type="ARBA" id="ARBA00039802"/>
    </source>
</evidence>
<evidence type="ECO:0000259" key="9">
    <source>
        <dbReference type="PROSITE" id="PS51084"/>
    </source>
</evidence>
<dbReference type="GO" id="GO:0016787">
    <property type="term" value="F:hydrolase activity"/>
    <property type="evidence" value="ECO:0007669"/>
    <property type="project" value="UniProtKB-KW"/>
</dbReference>
<comment type="catalytic activity">
    <reaction evidence="3">
        <text>adenosine 5'-phosphoramidate + H2O = NH4(+) + AMP</text>
        <dbReference type="Rhea" id="RHEA:67916"/>
        <dbReference type="ChEBI" id="CHEBI:15377"/>
        <dbReference type="ChEBI" id="CHEBI:28938"/>
        <dbReference type="ChEBI" id="CHEBI:57890"/>
        <dbReference type="ChEBI" id="CHEBI:456215"/>
    </reaction>
</comment>
<dbReference type="AlphaFoldDB" id="A0A0N4ZT11"/>
<reference evidence="11" key="1">
    <citation type="submission" date="2017-02" db="UniProtKB">
        <authorList>
            <consortium name="WormBaseParasite"/>
        </authorList>
    </citation>
    <scope>IDENTIFICATION</scope>
</reference>
<proteinExistence type="inferred from homology"/>
<dbReference type="PANTHER" id="PTHR12486">
    <property type="entry name" value="APRATAXIN-RELATED"/>
    <property type="match status" value="1"/>
</dbReference>
<name>A0A0N4ZT11_PARTI</name>
<evidence type="ECO:0000313" key="11">
    <source>
        <dbReference type="WBParaSite" id="PTRK_0001164300.1"/>
    </source>
</evidence>
<sequence length="179" mass="20332">MDVVDGCVFCNLLQTDKEKVLKETDDLAIVKDIKPHAKHHYLVLSKKHIGKIDDVRASDIDFIKQMESVGREYLRYALKAKGEADIVEDMLRIGFHQSPFLTVKHLHMHVLYPISSMGIITRHVVFRPGRFFKPVTEVLVEMQDELLKSDNKSPAAQEMKAQHKASIDPTKLADAITGK</sequence>
<evidence type="ECO:0000313" key="10">
    <source>
        <dbReference type="Proteomes" id="UP000038045"/>
    </source>
</evidence>
<protein>
    <recommendedName>
        <fullName evidence="5">Adenosine 5'-monophosphoramidase HINT3</fullName>
    </recommendedName>
    <alternativeName>
        <fullName evidence="6">Histidine triad nucleotide-binding protein 3</fullName>
    </alternativeName>
</protein>
<evidence type="ECO:0000256" key="2">
    <source>
        <dbReference type="ARBA" id="ARBA00022801"/>
    </source>
</evidence>
<evidence type="ECO:0000256" key="4">
    <source>
        <dbReference type="ARBA" id="ARBA00025764"/>
    </source>
</evidence>
<accession>A0A0N4ZT11</accession>
<feature type="short sequence motif" description="Histidine triad motif" evidence="7">
    <location>
        <begin position="105"/>
        <end position="109"/>
    </location>
</feature>
<keyword evidence="2" id="KW-0378">Hydrolase</keyword>
<keyword evidence="1" id="KW-0547">Nucleotide-binding</keyword>
<evidence type="ECO:0000256" key="1">
    <source>
        <dbReference type="ARBA" id="ARBA00022741"/>
    </source>
</evidence>
<dbReference type="STRING" id="131310.A0A0N4ZT11"/>
<dbReference type="Gene3D" id="3.30.428.10">
    <property type="entry name" value="HIT-like"/>
    <property type="match status" value="1"/>
</dbReference>
<dbReference type="SUPFAM" id="SSF54197">
    <property type="entry name" value="HIT-like"/>
    <property type="match status" value="1"/>
</dbReference>
<dbReference type="InterPro" id="IPR036265">
    <property type="entry name" value="HIT-like_sf"/>
</dbReference>
<dbReference type="GO" id="GO:0000166">
    <property type="term" value="F:nucleotide binding"/>
    <property type="evidence" value="ECO:0007669"/>
    <property type="project" value="UniProtKB-KW"/>
</dbReference>
<dbReference type="WBParaSite" id="PTRK_0001164300.1">
    <property type="protein sequence ID" value="PTRK_0001164300.1"/>
    <property type="gene ID" value="PTRK_0001164300"/>
</dbReference>
<evidence type="ECO:0000256" key="7">
    <source>
        <dbReference type="PROSITE-ProRule" id="PRU00464"/>
    </source>
</evidence>
<comment type="similarity">
    <text evidence="4">Belongs to the HINT family.</text>
</comment>
<feature type="region of interest" description="Disordered" evidence="8">
    <location>
        <begin position="150"/>
        <end position="179"/>
    </location>
</feature>
<dbReference type="PROSITE" id="PS51084">
    <property type="entry name" value="HIT_2"/>
    <property type="match status" value="1"/>
</dbReference>
<dbReference type="PANTHER" id="PTHR12486:SF5">
    <property type="entry name" value="ADENOSINE 5'-MONOPHOSPHORAMIDASE HINT3"/>
    <property type="match status" value="1"/>
</dbReference>